<keyword evidence="2" id="KW-0678">Repressor</keyword>
<dbReference type="PANTHER" id="PTHR45796">
    <property type="entry name" value="FORKHEAD BOX P, ISOFORM C"/>
    <property type="match status" value="1"/>
</dbReference>
<dbReference type="OrthoDB" id="5830876at2759"/>
<dbReference type="PROSITE" id="PS00658">
    <property type="entry name" value="FORK_HEAD_2"/>
    <property type="match status" value="1"/>
</dbReference>
<evidence type="ECO:0000256" key="9">
    <source>
        <dbReference type="ARBA" id="ARBA00023242"/>
    </source>
</evidence>
<accession>A0A9Q1FI83</accession>
<comment type="subcellular location">
    <subcellularLocation>
        <location evidence="1 10">Nucleus</location>
    </subcellularLocation>
</comment>
<dbReference type="InterPro" id="IPR030456">
    <property type="entry name" value="TF_fork_head_CS_2"/>
</dbReference>
<keyword evidence="3" id="KW-0479">Metal-binding</keyword>
<keyword evidence="8" id="KW-0804">Transcription</keyword>
<evidence type="ECO:0000256" key="1">
    <source>
        <dbReference type="ARBA" id="ARBA00004123"/>
    </source>
</evidence>
<dbReference type="PROSITE" id="PS50039">
    <property type="entry name" value="FORK_HEAD_3"/>
    <property type="match status" value="1"/>
</dbReference>
<evidence type="ECO:0000256" key="5">
    <source>
        <dbReference type="ARBA" id="ARBA00022833"/>
    </source>
</evidence>
<dbReference type="GO" id="GO:0005634">
    <property type="term" value="C:nucleus"/>
    <property type="evidence" value="ECO:0007669"/>
    <property type="project" value="UniProtKB-SubCell"/>
</dbReference>
<dbReference type="PANTHER" id="PTHR45796:SF2">
    <property type="entry name" value="FORKHEAD BOX P3"/>
    <property type="match status" value="1"/>
</dbReference>
<feature type="DNA-binding region" description="Fork-head" evidence="10">
    <location>
        <begin position="322"/>
        <end position="408"/>
    </location>
</feature>
<comment type="caution">
    <text evidence="13">The sequence shown here is derived from an EMBL/GenBank/DDBJ whole genome shotgun (WGS) entry which is preliminary data.</text>
</comment>
<dbReference type="FunFam" id="1.10.10.10:FF:000010">
    <property type="entry name" value="Forkhead box P2 isoform B"/>
    <property type="match status" value="1"/>
</dbReference>
<evidence type="ECO:0000256" key="7">
    <source>
        <dbReference type="ARBA" id="ARBA00023125"/>
    </source>
</evidence>
<evidence type="ECO:0000313" key="14">
    <source>
        <dbReference type="Proteomes" id="UP001152622"/>
    </source>
</evidence>
<dbReference type="CDD" id="cd20066">
    <property type="entry name" value="FH_FOXP3"/>
    <property type="match status" value="1"/>
</dbReference>
<dbReference type="AlphaFoldDB" id="A0A9Q1FI83"/>
<dbReference type="InterPro" id="IPR036390">
    <property type="entry name" value="WH_DNA-bd_sf"/>
</dbReference>
<dbReference type="SUPFAM" id="SSF46785">
    <property type="entry name" value="Winged helix' DNA-binding domain"/>
    <property type="match status" value="1"/>
</dbReference>
<dbReference type="Gene3D" id="1.10.10.10">
    <property type="entry name" value="Winged helix-like DNA-binding domain superfamily/Winged helix DNA-binding domain"/>
    <property type="match status" value="1"/>
</dbReference>
<feature type="domain" description="Fork-head" evidence="12">
    <location>
        <begin position="322"/>
        <end position="408"/>
    </location>
</feature>
<dbReference type="PRINTS" id="PR00053">
    <property type="entry name" value="FORKHEAD"/>
</dbReference>
<keyword evidence="9 10" id="KW-0539">Nucleus</keyword>
<dbReference type="InterPro" id="IPR050998">
    <property type="entry name" value="FOXP"/>
</dbReference>
<evidence type="ECO:0000256" key="3">
    <source>
        <dbReference type="ARBA" id="ARBA00022723"/>
    </source>
</evidence>
<reference evidence="13" key="1">
    <citation type="journal article" date="2023" name="Science">
        <title>Genome structures resolve the early diversification of teleost fishes.</title>
        <authorList>
            <person name="Parey E."/>
            <person name="Louis A."/>
            <person name="Montfort J."/>
            <person name="Bouchez O."/>
            <person name="Roques C."/>
            <person name="Iampietro C."/>
            <person name="Lluch J."/>
            <person name="Castinel A."/>
            <person name="Donnadieu C."/>
            <person name="Desvignes T."/>
            <person name="Floi Bucao C."/>
            <person name="Jouanno E."/>
            <person name="Wen M."/>
            <person name="Mejri S."/>
            <person name="Dirks R."/>
            <person name="Jansen H."/>
            <person name="Henkel C."/>
            <person name="Chen W.J."/>
            <person name="Zahm M."/>
            <person name="Cabau C."/>
            <person name="Klopp C."/>
            <person name="Thompson A.W."/>
            <person name="Robinson-Rechavi M."/>
            <person name="Braasch I."/>
            <person name="Lecointre G."/>
            <person name="Bobe J."/>
            <person name="Postlethwait J.H."/>
            <person name="Berthelot C."/>
            <person name="Roest Crollius H."/>
            <person name="Guiguen Y."/>
        </authorList>
    </citation>
    <scope>NUCLEOTIDE SEQUENCE</scope>
    <source>
        <strain evidence="13">WJC10195</strain>
    </source>
</reference>
<dbReference type="Pfam" id="PF16159">
    <property type="entry name" value="FOXP-CC"/>
    <property type="match status" value="1"/>
</dbReference>
<dbReference type="Proteomes" id="UP001152622">
    <property type="component" value="Chromosome 5"/>
</dbReference>
<dbReference type="GO" id="GO:0008270">
    <property type="term" value="F:zinc ion binding"/>
    <property type="evidence" value="ECO:0007669"/>
    <property type="project" value="UniProtKB-KW"/>
</dbReference>
<dbReference type="InterPro" id="IPR032354">
    <property type="entry name" value="FOXP-CC"/>
</dbReference>
<keyword evidence="5" id="KW-0862">Zinc</keyword>
<name>A0A9Q1FI83_SYNKA</name>
<dbReference type="GO" id="GO:0001227">
    <property type="term" value="F:DNA-binding transcription repressor activity, RNA polymerase II-specific"/>
    <property type="evidence" value="ECO:0007669"/>
    <property type="project" value="TreeGrafter"/>
</dbReference>
<evidence type="ECO:0000256" key="2">
    <source>
        <dbReference type="ARBA" id="ARBA00022491"/>
    </source>
</evidence>
<dbReference type="Pfam" id="PF00250">
    <property type="entry name" value="Forkhead"/>
    <property type="match status" value="1"/>
</dbReference>
<sequence>MPQTEGEQQGCGGSSKVCKQQQEQEEDRVERSETVCWQEECGSPQLPAQTSSTQVSVPFLLGPRGSFISTSQLQLILLQQCGTKEVKKQSSQHRPSVLRRATQTLTQDLSSSPASDPAPMAACKVELGRGIRRTSPYPASHTTQDTGHTPWPRRSGLKQSSSHSRSDSTTAPPAEGSSALFVKGQCRWPGCEEVFQEYPSFLQHLCLEHRLSDHSASQWRIQRDMVQHLENQLTVEKQRLLAMQLHLHLPERRSTYSKEGLEGEQSLQARPLLSQAKVHAPPHRTHSKEGELMPQGYWHIPTQHTFPGFIPSIECYKYNNIRPPYTYAHLIRWAILESSDKQLTLSEIYHWFTTMFFYFRHNTATWKNAVRHNLSLHKCFVRVEGANGAVWTVNEAEFQKRKEQKFTRYAQLLNYKTRLNPSYPLDYLHIQITG</sequence>
<keyword evidence="7 10" id="KW-0238">DNA-binding</keyword>
<dbReference type="GO" id="GO:0000978">
    <property type="term" value="F:RNA polymerase II cis-regulatory region sequence-specific DNA binding"/>
    <property type="evidence" value="ECO:0007669"/>
    <property type="project" value="TreeGrafter"/>
</dbReference>
<keyword evidence="14" id="KW-1185">Reference proteome</keyword>
<evidence type="ECO:0000259" key="12">
    <source>
        <dbReference type="PROSITE" id="PS50039"/>
    </source>
</evidence>
<feature type="region of interest" description="Disordered" evidence="11">
    <location>
        <begin position="1"/>
        <end position="24"/>
    </location>
</feature>
<dbReference type="InterPro" id="IPR036388">
    <property type="entry name" value="WH-like_DNA-bd_sf"/>
</dbReference>
<dbReference type="InterPro" id="IPR047413">
    <property type="entry name" value="FH_FOXP3"/>
</dbReference>
<proteinExistence type="predicted"/>
<dbReference type="SMART" id="SM00339">
    <property type="entry name" value="FH"/>
    <property type="match status" value="1"/>
</dbReference>
<evidence type="ECO:0000256" key="6">
    <source>
        <dbReference type="ARBA" id="ARBA00023015"/>
    </source>
</evidence>
<evidence type="ECO:0000313" key="13">
    <source>
        <dbReference type="EMBL" id="KAJ8359422.1"/>
    </source>
</evidence>
<evidence type="ECO:0000256" key="10">
    <source>
        <dbReference type="PROSITE-ProRule" id="PRU00089"/>
    </source>
</evidence>
<feature type="region of interest" description="Disordered" evidence="11">
    <location>
        <begin position="132"/>
        <end position="176"/>
    </location>
</feature>
<keyword evidence="4" id="KW-0863">Zinc-finger</keyword>
<gene>
    <name evidence="13" type="ORF">SKAU_G00159470</name>
</gene>
<evidence type="ECO:0000256" key="4">
    <source>
        <dbReference type="ARBA" id="ARBA00022771"/>
    </source>
</evidence>
<dbReference type="EMBL" id="JAINUF010000005">
    <property type="protein sequence ID" value="KAJ8359422.1"/>
    <property type="molecule type" value="Genomic_DNA"/>
</dbReference>
<evidence type="ECO:0000256" key="11">
    <source>
        <dbReference type="SAM" id="MobiDB-lite"/>
    </source>
</evidence>
<evidence type="ECO:0000256" key="8">
    <source>
        <dbReference type="ARBA" id="ARBA00023163"/>
    </source>
</evidence>
<protein>
    <recommendedName>
        <fullName evidence="12">Fork-head domain-containing protein</fullName>
    </recommendedName>
</protein>
<dbReference type="Gene3D" id="1.20.5.340">
    <property type="match status" value="1"/>
</dbReference>
<organism evidence="13 14">
    <name type="scientific">Synaphobranchus kaupii</name>
    <name type="common">Kaup's arrowtooth eel</name>
    <dbReference type="NCBI Taxonomy" id="118154"/>
    <lineage>
        <taxon>Eukaryota</taxon>
        <taxon>Metazoa</taxon>
        <taxon>Chordata</taxon>
        <taxon>Craniata</taxon>
        <taxon>Vertebrata</taxon>
        <taxon>Euteleostomi</taxon>
        <taxon>Actinopterygii</taxon>
        <taxon>Neopterygii</taxon>
        <taxon>Teleostei</taxon>
        <taxon>Anguilliformes</taxon>
        <taxon>Synaphobranchidae</taxon>
        <taxon>Synaphobranchus</taxon>
    </lineage>
</organism>
<dbReference type="InterPro" id="IPR001766">
    <property type="entry name" value="Fork_head_dom"/>
</dbReference>
<keyword evidence="6" id="KW-0805">Transcription regulation</keyword>